<evidence type="ECO:0000313" key="1">
    <source>
        <dbReference type="EMBL" id="JAH43126.1"/>
    </source>
</evidence>
<proteinExistence type="predicted"/>
<organism evidence="1">
    <name type="scientific">Anguilla anguilla</name>
    <name type="common">European freshwater eel</name>
    <name type="synonym">Muraena anguilla</name>
    <dbReference type="NCBI Taxonomy" id="7936"/>
    <lineage>
        <taxon>Eukaryota</taxon>
        <taxon>Metazoa</taxon>
        <taxon>Chordata</taxon>
        <taxon>Craniata</taxon>
        <taxon>Vertebrata</taxon>
        <taxon>Euteleostomi</taxon>
        <taxon>Actinopterygii</taxon>
        <taxon>Neopterygii</taxon>
        <taxon>Teleostei</taxon>
        <taxon>Anguilliformes</taxon>
        <taxon>Anguillidae</taxon>
        <taxon>Anguilla</taxon>
    </lineage>
</organism>
<reference evidence="1" key="2">
    <citation type="journal article" date="2015" name="Fish Shellfish Immunol.">
        <title>Early steps in the European eel (Anguilla anguilla)-Vibrio vulnificus interaction in the gills: Role of the RtxA13 toxin.</title>
        <authorList>
            <person name="Callol A."/>
            <person name="Pajuelo D."/>
            <person name="Ebbesson L."/>
            <person name="Teles M."/>
            <person name="MacKenzie S."/>
            <person name="Amaro C."/>
        </authorList>
    </citation>
    <scope>NUCLEOTIDE SEQUENCE</scope>
</reference>
<name>A0A0E9SP88_ANGAN</name>
<sequence>MRFLFAYIQNAFDQKYPPQCESTEQCLFRGPFNLDEQKRKAINAAHRI</sequence>
<dbReference type="AlphaFoldDB" id="A0A0E9SP88"/>
<reference evidence="1" key="1">
    <citation type="submission" date="2014-11" db="EMBL/GenBank/DDBJ databases">
        <authorList>
            <person name="Amaro Gonzalez C."/>
        </authorList>
    </citation>
    <scope>NUCLEOTIDE SEQUENCE</scope>
</reference>
<protein>
    <submittedName>
        <fullName evidence="1">Uncharacterized protein</fullName>
    </submittedName>
</protein>
<dbReference type="EMBL" id="GBXM01065451">
    <property type="protein sequence ID" value="JAH43126.1"/>
    <property type="molecule type" value="Transcribed_RNA"/>
</dbReference>
<accession>A0A0E9SP88</accession>